<dbReference type="GO" id="GO:0005634">
    <property type="term" value="C:nucleus"/>
    <property type="evidence" value="ECO:0007669"/>
    <property type="project" value="UniProtKB-SubCell"/>
</dbReference>
<dbReference type="GO" id="GO:0008270">
    <property type="term" value="F:zinc ion binding"/>
    <property type="evidence" value="ECO:0007669"/>
    <property type="project" value="UniProtKB-KW"/>
</dbReference>
<dbReference type="InterPro" id="IPR051059">
    <property type="entry name" value="VerF-like"/>
</dbReference>
<dbReference type="Proteomes" id="UP000799437">
    <property type="component" value="Unassembled WGS sequence"/>
</dbReference>
<dbReference type="AlphaFoldDB" id="A0A6A6W201"/>
<feature type="domain" description="C2H2-type" evidence="8">
    <location>
        <begin position="1"/>
        <end position="23"/>
    </location>
</feature>
<dbReference type="PROSITE" id="PS50157">
    <property type="entry name" value="ZINC_FINGER_C2H2_2"/>
    <property type="match status" value="1"/>
</dbReference>
<sequence>CSRTFKRIEHLRRHMRTHTLEQPFACEFPTEKLEDGVVQLERCSKQFQRNDNCVAHFKTH</sequence>
<keyword evidence="4 7" id="KW-0863">Zinc-finger</keyword>
<accession>A0A6A6W201</accession>
<dbReference type="EMBL" id="ML996574">
    <property type="protein sequence ID" value="KAF2756912.1"/>
    <property type="molecule type" value="Genomic_DNA"/>
</dbReference>
<dbReference type="InterPro" id="IPR036236">
    <property type="entry name" value="Znf_C2H2_sf"/>
</dbReference>
<dbReference type="Gene3D" id="3.30.160.60">
    <property type="entry name" value="Classic Zinc Finger"/>
    <property type="match status" value="2"/>
</dbReference>
<dbReference type="PANTHER" id="PTHR40626:SF10">
    <property type="entry name" value="C2H2-TYPE DOMAIN-CONTAINING PROTEIN"/>
    <property type="match status" value="1"/>
</dbReference>
<evidence type="ECO:0000256" key="2">
    <source>
        <dbReference type="ARBA" id="ARBA00022723"/>
    </source>
</evidence>
<dbReference type="OrthoDB" id="10018191at2759"/>
<dbReference type="RefSeq" id="XP_033599363.1">
    <property type="nucleotide sequence ID" value="XM_033741511.1"/>
</dbReference>
<keyword evidence="6" id="KW-0539">Nucleus</keyword>
<evidence type="ECO:0000256" key="3">
    <source>
        <dbReference type="ARBA" id="ARBA00022737"/>
    </source>
</evidence>
<evidence type="ECO:0000313" key="9">
    <source>
        <dbReference type="EMBL" id="KAF2756912.1"/>
    </source>
</evidence>
<evidence type="ECO:0000256" key="5">
    <source>
        <dbReference type="ARBA" id="ARBA00022833"/>
    </source>
</evidence>
<organism evidence="9 10">
    <name type="scientific">Pseudovirgaria hyperparasitica</name>
    <dbReference type="NCBI Taxonomy" id="470096"/>
    <lineage>
        <taxon>Eukaryota</taxon>
        <taxon>Fungi</taxon>
        <taxon>Dikarya</taxon>
        <taxon>Ascomycota</taxon>
        <taxon>Pezizomycotina</taxon>
        <taxon>Dothideomycetes</taxon>
        <taxon>Dothideomycetes incertae sedis</taxon>
        <taxon>Acrospermales</taxon>
        <taxon>Acrospermaceae</taxon>
        <taxon>Pseudovirgaria</taxon>
    </lineage>
</organism>
<evidence type="ECO:0000256" key="1">
    <source>
        <dbReference type="ARBA" id="ARBA00004123"/>
    </source>
</evidence>
<dbReference type="PANTHER" id="PTHR40626">
    <property type="entry name" value="MIP31509P"/>
    <property type="match status" value="1"/>
</dbReference>
<name>A0A6A6W201_9PEZI</name>
<dbReference type="GO" id="GO:0000978">
    <property type="term" value="F:RNA polymerase II cis-regulatory region sequence-specific DNA binding"/>
    <property type="evidence" value="ECO:0007669"/>
    <property type="project" value="InterPro"/>
</dbReference>
<dbReference type="GO" id="GO:0000785">
    <property type="term" value="C:chromatin"/>
    <property type="evidence" value="ECO:0007669"/>
    <property type="project" value="TreeGrafter"/>
</dbReference>
<gene>
    <name evidence="9" type="ORF">EJ05DRAFT_427182</name>
</gene>
<evidence type="ECO:0000256" key="7">
    <source>
        <dbReference type="PROSITE-ProRule" id="PRU00042"/>
    </source>
</evidence>
<keyword evidence="5" id="KW-0862">Zinc</keyword>
<feature type="non-terminal residue" evidence="9">
    <location>
        <position position="60"/>
    </location>
</feature>
<evidence type="ECO:0000259" key="8">
    <source>
        <dbReference type="PROSITE" id="PS50157"/>
    </source>
</evidence>
<evidence type="ECO:0000256" key="4">
    <source>
        <dbReference type="ARBA" id="ARBA00022771"/>
    </source>
</evidence>
<comment type="subcellular location">
    <subcellularLocation>
        <location evidence="1">Nucleus</location>
    </subcellularLocation>
</comment>
<evidence type="ECO:0000313" key="10">
    <source>
        <dbReference type="Proteomes" id="UP000799437"/>
    </source>
</evidence>
<keyword evidence="2" id="KW-0479">Metal-binding</keyword>
<dbReference type="SUPFAM" id="SSF57667">
    <property type="entry name" value="beta-beta-alpha zinc fingers"/>
    <property type="match status" value="1"/>
</dbReference>
<keyword evidence="10" id="KW-1185">Reference proteome</keyword>
<dbReference type="GeneID" id="54482565"/>
<proteinExistence type="predicted"/>
<reference evidence="9" key="1">
    <citation type="journal article" date="2020" name="Stud. Mycol.">
        <title>101 Dothideomycetes genomes: a test case for predicting lifestyles and emergence of pathogens.</title>
        <authorList>
            <person name="Haridas S."/>
            <person name="Albert R."/>
            <person name="Binder M."/>
            <person name="Bloem J."/>
            <person name="Labutti K."/>
            <person name="Salamov A."/>
            <person name="Andreopoulos B."/>
            <person name="Baker S."/>
            <person name="Barry K."/>
            <person name="Bills G."/>
            <person name="Bluhm B."/>
            <person name="Cannon C."/>
            <person name="Castanera R."/>
            <person name="Culley D."/>
            <person name="Daum C."/>
            <person name="Ezra D."/>
            <person name="Gonzalez J."/>
            <person name="Henrissat B."/>
            <person name="Kuo A."/>
            <person name="Liang C."/>
            <person name="Lipzen A."/>
            <person name="Lutzoni F."/>
            <person name="Magnuson J."/>
            <person name="Mondo S."/>
            <person name="Nolan M."/>
            <person name="Ohm R."/>
            <person name="Pangilinan J."/>
            <person name="Park H.-J."/>
            <person name="Ramirez L."/>
            <person name="Alfaro M."/>
            <person name="Sun H."/>
            <person name="Tritt A."/>
            <person name="Yoshinaga Y."/>
            <person name="Zwiers L.-H."/>
            <person name="Turgeon B."/>
            <person name="Goodwin S."/>
            <person name="Spatafora J."/>
            <person name="Crous P."/>
            <person name="Grigoriev I."/>
        </authorList>
    </citation>
    <scope>NUCLEOTIDE SEQUENCE</scope>
    <source>
        <strain evidence="9">CBS 121739</strain>
    </source>
</reference>
<feature type="non-terminal residue" evidence="9">
    <location>
        <position position="1"/>
    </location>
</feature>
<dbReference type="GO" id="GO:0000981">
    <property type="term" value="F:DNA-binding transcription factor activity, RNA polymerase II-specific"/>
    <property type="evidence" value="ECO:0007669"/>
    <property type="project" value="InterPro"/>
</dbReference>
<keyword evidence="3" id="KW-0677">Repeat</keyword>
<evidence type="ECO:0000256" key="6">
    <source>
        <dbReference type="ARBA" id="ARBA00023242"/>
    </source>
</evidence>
<protein>
    <recommendedName>
        <fullName evidence="8">C2H2-type domain-containing protein</fullName>
    </recommendedName>
</protein>
<dbReference type="InterPro" id="IPR013087">
    <property type="entry name" value="Znf_C2H2_type"/>
</dbReference>